<dbReference type="AlphaFoldDB" id="A0A090RQJ4"/>
<proteinExistence type="predicted"/>
<keyword evidence="1" id="KW-0732">Signal</keyword>
<evidence type="ECO:0000313" key="2">
    <source>
        <dbReference type="EMBL" id="GAL17506.1"/>
    </source>
</evidence>
<feature type="signal peptide" evidence="1">
    <location>
        <begin position="1"/>
        <end position="21"/>
    </location>
</feature>
<evidence type="ECO:0000313" key="3">
    <source>
        <dbReference type="Proteomes" id="UP000029228"/>
    </source>
</evidence>
<protein>
    <recommendedName>
        <fullName evidence="4">Lipoprotein</fullName>
    </recommendedName>
</protein>
<organism evidence="2 3">
    <name type="scientific">Vibrio maritimus</name>
    <dbReference type="NCBI Taxonomy" id="990268"/>
    <lineage>
        <taxon>Bacteria</taxon>
        <taxon>Pseudomonadati</taxon>
        <taxon>Pseudomonadota</taxon>
        <taxon>Gammaproteobacteria</taxon>
        <taxon>Vibrionales</taxon>
        <taxon>Vibrionaceae</taxon>
        <taxon>Vibrio</taxon>
    </lineage>
</organism>
<feature type="chain" id="PRO_5001863088" description="Lipoprotein" evidence="1">
    <location>
        <begin position="22"/>
        <end position="56"/>
    </location>
</feature>
<name>A0A090RQJ4_9VIBR</name>
<dbReference type="EMBL" id="BBMR01000001">
    <property type="protein sequence ID" value="GAL17506.1"/>
    <property type="molecule type" value="Genomic_DNA"/>
</dbReference>
<evidence type="ECO:0000256" key="1">
    <source>
        <dbReference type="SAM" id="SignalP"/>
    </source>
</evidence>
<comment type="caution">
    <text evidence="2">The sequence shown here is derived from an EMBL/GenBank/DDBJ whole genome shotgun (WGS) entry which is preliminary data.</text>
</comment>
<dbReference type="Proteomes" id="UP000029228">
    <property type="component" value="Unassembled WGS sequence"/>
</dbReference>
<sequence>MKNIFLLAMAVTLFGCANNNAYLKGANSYHLCAALSENETIRNTKLASNYQSPTHK</sequence>
<evidence type="ECO:0008006" key="4">
    <source>
        <dbReference type="Google" id="ProtNLM"/>
    </source>
</evidence>
<gene>
    <name evidence="2" type="ORF">JCM19235_6055</name>
</gene>
<reference evidence="2 3" key="1">
    <citation type="submission" date="2014-09" db="EMBL/GenBank/DDBJ databases">
        <title>Vibrio maritimus JCM 19235. (C45) whole genome shotgun sequence.</title>
        <authorList>
            <person name="Sawabe T."/>
            <person name="Meirelles P."/>
            <person name="Nakanishi M."/>
            <person name="Sayaka M."/>
            <person name="Hattori M."/>
            <person name="Ohkuma M."/>
        </authorList>
    </citation>
    <scope>NUCLEOTIDE SEQUENCE [LARGE SCALE GENOMIC DNA]</scope>
    <source>
        <strain evidence="3">JCM19235</strain>
    </source>
</reference>
<dbReference type="PROSITE" id="PS51257">
    <property type="entry name" value="PROKAR_LIPOPROTEIN"/>
    <property type="match status" value="1"/>
</dbReference>
<keyword evidence="3" id="KW-1185">Reference proteome</keyword>
<accession>A0A090RQJ4</accession>